<dbReference type="InterPro" id="IPR011335">
    <property type="entry name" value="Restrct_endonuc-II-like"/>
</dbReference>
<dbReference type="EC" id="3.1.-.-" evidence="6"/>
<comment type="similarity">
    <text evidence="6">Belongs to the vsr family.</text>
</comment>
<keyword evidence="8" id="KW-1185">Reference proteome</keyword>
<evidence type="ECO:0000313" key="8">
    <source>
        <dbReference type="Proteomes" id="UP000183107"/>
    </source>
</evidence>
<dbReference type="Pfam" id="PF03852">
    <property type="entry name" value="Vsr"/>
    <property type="match status" value="1"/>
</dbReference>
<dbReference type="InterPro" id="IPR004603">
    <property type="entry name" value="DNA_mismatch_endonuc_vsr"/>
</dbReference>
<dbReference type="PIRSF" id="PIRSF018267">
    <property type="entry name" value="VSR_endonuc"/>
    <property type="match status" value="1"/>
</dbReference>
<dbReference type="Proteomes" id="UP000183107">
    <property type="component" value="Unassembled WGS sequence"/>
</dbReference>
<evidence type="ECO:0000256" key="6">
    <source>
        <dbReference type="PIRNR" id="PIRNR018267"/>
    </source>
</evidence>
<dbReference type="EMBL" id="FOVJ01000001">
    <property type="protein sequence ID" value="SFN25018.1"/>
    <property type="molecule type" value="Genomic_DNA"/>
</dbReference>
<evidence type="ECO:0000256" key="1">
    <source>
        <dbReference type="ARBA" id="ARBA00022722"/>
    </source>
</evidence>
<dbReference type="RefSeq" id="WP_074795378.1">
    <property type="nucleotide sequence ID" value="NZ_FOVJ01000001.1"/>
</dbReference>
<comment type="function">
    <text evidence="6">May nick specific sequences that contain T:G mispairs resulting from m5C-deamination.</text>
</comment>
<evidence type="ECO:0000256" key="4">
    <source>
        <dbReference type="ARBA" id="ARBA00022801"/>
    </source>
</evidence>
<dbReference type="GO" id="GO:0006298">
    <property type="term" value="P:mismatch repair"/>
    <property type="evidence" value="ECO:0007669"/>
    <property type="project" value="UniProtKB-UniRule"/>
</dbReference>
<evidence type="ECO:0000313" key="7">
    <source>
        <dbReference type="EMBL" id="SFN25018.1"/>
    </source>
</evidence>
<name>A0A1I4XGI2_9PROT</name>
<dbReference type="NCBIfam" id="TIGR00632">
    <property type="entry name" value="vsr"/>
    <property type="match status" value="1"/>
</dbReference>
<dbReference type="OrthoDB" id="9801520at2"/>
<gene>
    <name evidence="7" type="ORF">SAMN05216386_0121</name>
</gene>
<proteinExistence type="inferred from homology"/>
<keyword evidence="4 6" id="KW-0378">Hydrolase</keyword>
<dbReference type="CDD" id="cd00221">
    <property type="entry name" value="Vsr"/>
    <property type="match status" value="1"/>
</dbReference>
<keyword evidence="5 6" id="KW-0234">DNA repair</keyword>
<keyword evidence="3 6" id="KW-0227">DNA damage</keyword>
<evidence type="ECO:0000256" key="3">
    <source>
        <dbReference type="ARBA" id="ARBA00022763"/>
    </source>
</evidence>
<organism evidence="7 8">
    <name type="scientific">Nitrosospira briensis</name>
    <dbReference type="NCBI Taxonomy" id="35799"/>
    <lineage>
        <taxon>Bacteria</taxon>
        <taxon>Pseudomonadati</taxon>
        <taxon>Pseudomonadota</taxon>
        <taxon>Betaproteobacteria</taxon>
        <taxon>Nitrosomonadales</taxon>
        <taxon>Nitrosomonadaceae</taxon>
        <taxon>Nitrosospira</taxon>
    </lineage>
</organism>
<dbReference type="Gene3D" id="3.40.960.10">
    <property type="entry name" value="VSR Endonuclease"/>
    <property type="match status" value="1"/>
</dbReference>
<dbReference type="SUPFAM" id="SSF52980">
    <property type="entry name" value="Restriction endonuclease-like"/>
    <property type="match status" value="1"/>
</dbReference>
<keyword evidence="1 6" id="KW-0540">Nuclease</keyword>
<evidence type="ECO:0000256" key="2">
    <source>
        <dbReference type="ARBA" id="ARBA00022759"/>
    </source>
</evidence>
<dbReference type="AlphaFoldDB" id="A0A1I4XGI2"/>
<dbReference type="GO" id="GO:0016787">
    <property type="term" value="F:hydrolase activity"/>
    <property type="evidence" value="ECO:0007669"/>
    <property type="project" value="UniProtKB-KW"/>
</dbReference>
<reference evidence="8" key="1">
    <citation type="submission" date="2016-10" db="EMBL/GenBank/DDBJ databases">
        <authorList>
            <person name="Varghese N."/>
        </authorList>
    </citation>
    <scope>NUCLEOTIDE SEQUENCE [LARGE SCALE GENOMIC DNA]</scope>
    <source>
        <strain evidence="8">Nsp8</strain>
    </source>
</reference>
<dbReference type="GO" id="GO:0004519">
    <property type="term" value="F:endonuclease activity"/>
    <property type="evidence" value="ECO:0007669"/>
    <property type="project" value="UniProtKB-KW"/>
</dbReference>
<evidence type="ECO:0000256" key="5">
    <source>
        <dbReference type="ARBA" id="ARBA00023204"/>
    </source>
</evidence>
<keyword evidence="2 6" id="KW-0255">Endonuclease</keyword>
<accession>A0A1I4XGI2</accession>
<sequence>MTDKIDPARRSANMRAIRSQHMKPEMIVRQLIHGMGYRYRLHQRDLPGKPDLVFSSRKKVIFVHGCFWHSHECGTAHKPKSNLGYWIPKLGRNKERDAENVVKLEMQGWRVFTVWECETKNHETLKQKLLCFLA</sequence>
<protein>
    <recommendedName>
        <fullName evidence="6">Very short patch repair endonuclease</fullName>
        <ecNumber evidence="6">3.1.-.-</ecNumber>
    </recommendedName>
</protein>